<evidence type="ECO:0008006" key="3">
    <source>
        <dbReference type="Google" id="ProtNLM"/>
    </source>
</evidence>
<accession>A0A8H5GFE7</accession>
<reference evidence="1 2" key="1">
    <citation type="journal article" date="2020" name="ISME J.">
        <title>Uncovering the hidden diversity of litter-decomposition mechanisms in mushroom-forming fungi.</title>
        <authorList>
            <person name="Floudas D."/>
            <person name="Bentzer J."/>
            <person name="Ahren D."/>
            <person name="Johansson T."/>
            <person name="Persson P."/>
            <person name="Tunlid A."/>
        </authorList>
    </citation>
    <scope>NUCLEOTIDE SEQUENCE [LARGE SCALE GENOMIC DNA]</scope>
    <source>
        <strain evidence="1 2">CBS 146.42</strain>
    </source>
</reference>
<dbReference type="Gene3D" id="3.40.50.1820">
    <property type="entry name" value="alpha/beta hydrolase"/>
    <property type="match status" value="1"/>
</dbReference>
<dbReference type="InterPro" id="IPR029058">
    <property type="entry name" value="AB_hydrolase_fold"/>
</dbReference>
<name>A0A8H5GFE7_9AGAR</name>
<dbReference type="EMBL" id="JAACJO010000001">
    <property type="protein sequence ID" value="KAF5363858.1"/>
    <property type="molecule type" value="Genomic_DNA"/>
</dbReference>
<evidence type="ECO:0000313" key="2">
    <source>
        <dbReference type="Proteomes" id="UP000559027"/>
    </source>
</evidence>
<dbReference type="OrthoDB" id="19657at2759"/>
<comment type="caution">
    <text evidence="1">The sequence shown here is derived from an EMBL/GenBank/DDBJ whole genome shotgun (WGS) entry which is preliminary data.</text>
</comment>
<organism evidence="1 2">
    <name type="scientific">Leucocoprinus leucothites</name>
    <dbReference type="NCBI Taxonomy" id="201217"/>
    <lineage>
        <taxon>Eukaryota</taxon>
        <taxon>Fungi</taxon>
        <taxon>Dikarya</taxon>
        <taxon>Basidiomycota</taxon>
        <taxon>Agaricomycotina</taxon>
        <taxon>Agaricomycetes</taxon>
        <taxon>Agaricomycetidae</taxon>
        <taxon>Agaricales</taxon>
        <taxon>Agaricineae</taxon>
        <taxon>Agaricaceae</taxon>
        <taxon>Leucocoprinus</taxon>
    </lineage>
</organism>
<dbReference type="AlphaFoldDB" id="A0A8H5GFE7"/>
<dbReference type="Proteomes" id="UP000559027">
    <property type="component" value="Unassembled WGS sequence"/>
</dbReference>
<proteinExistence type="predicted"/>
<dbReference type="SUPFAM" id="SSF53474">
    <property type="entry name" value="alpha/beta-Hydrolases"/>
    <property type="match status" value="1"/>
</dbReference>
<keyword evidence="2" id="KW-1185">Reference proteome</keyword>
<evidence type="ECO:0000313" key="1">
    <source>
        <dbReference type="EMBL" id="KAF5363858.1"/>
    </source>
</evidence>
<sequence>MPFVDLHSTDDFASVYYQTNSQFGNVRGFDPEKPTVLILHPMFFDTDWLNYHWGDPRLYKNFNLIAFDMRCSGRTVCRPSPRHDTWVEAADVALCHLKLRLPPCHVLALEPTSVCVALRFAVLFPELCLSLALCNVPSPYEPEWAFGVLDETMRRWCFAKDMETFEHGGVEAVNLLCGYDNESDLYDDAIAHLALKTPQDQRVRVAELFGVYVNRTPLRSEELAEIKQPVLIFHGERNDMHSIEHAERLRELLTGVDGGAILCTIMSGASNLSFNRNAAAMLNSIYSRFLLQRIDRARSELRMTDISIRERMRTALFKLADIMDWPDMGANDPLSSMSFSCLSEAGVQRQAELLKEYAESENTFSPLGPDGKPLRKYSDREGRHWFVGGPGGLSIVDVSFLPPRNQARPEKDVKTGRRNTLQNLDLTLSLPSSTSVSTEFMKTSLAKIVANPATTLGRAIVSA</sequence>
<gene>
    <name evidence="1" type="ORF">D9756_000594</name>
</gene>
<protein>
    <recommendedName>
        <fullName evidence="3">Alpha/beta-hydrolase</fullName>
    </recommendedName>
</protein>